<dbReference type="EMBL" id="BAAAGX010000001">
    <property type="protein sequence ID" value="GAA0219372.1"/>
    <property type="molecule type" value="Genomic_DNA"/>
</dbReference>
<name>A0ABP3D1U9_9ACTN</name>
<keyword evidence="2" id="KW-0677">Repeat</keyword>
<evidence type="ECO:0000313" key="5">
    <source>
        <dbReference type="Proteomes" id="UP001500967"/>
    </source>
</evidence>
<dbReference type="InterPro" id="IPR011004">
    <property type="entry name" value="Trimer_LpxA-like_sf"/>
</dbReference>
<dbReference type="Proteomes" id="UP001500967">
    <property type="component" value="Unassembled WGS sequence"/>
</dbReference>
<keyword evidence="5" id="KW-1185">Reference proteome</keyword>
<protein>
    <recommendedName>
        <fullName evidence="6">Acetyltransferase</fullName>
    </recommendedName>
</protein>
<organism evidence="4 5">
    <name type="scientific">Cryptosporangium japonicum</name>
    <dbReference type="NCBI Taxonomy" id="80872"/>
    <lineage>
        <taxon>Bacteria</taxon>
        <taxon>Bacillati</taxon>
        <taxon>Actinomycetota</taxon>
        <taxon>Actinomycetes</taxon>
        <taxon>Cryptosporangiales</taxon>
        <taxon>Cryptosporangiaceae</taxon>
        <taxon>Cryptosporangium</taxon>
    </lineage>
</organism>
<reference evidence="5" key="1">
    <citation type="journal article" date="2019" name="Int. J. Syst. Evol. Microbiol.">
        <title>The Global Catalogue of Microorganisms (GCM) 10K type strain sequencing project: providing services to taxonomists for standard genome sequencing and annotation.</title>
        <authorList>
            <consortium name="The Broad Institute Genomics Platform"/>
            <consortium name="The Broad Institute Genome Sequencing Center for Infectious Disease"/>
            <person name="Wu L."/>
            <person name="Ma J."/>
        </authorList>
    </citation>
    <scope>NUCLEOTIDE SEQUENCE [LARGE SCALE GENOMIC DNA]</scope>
    <source>
        <strain evidence="5">JCM 10425</strain>
    </source>
</reference>
<feature type="region of interest" description="Disordered" evidence="3">
    <location>
        <begin position="183"/>
        <end position="208"/>
    </location>
</feature>
<dbReference type="Gene3D" id="2.160.10.10">
    <property type="entry name" value="Hexapeptide repeat proteins"/>
    <property type="match status" value="1"/>
</dbReference>
<comment type="caution">
    <text evidence="4">The sequence shown here is derived from an EMBL/GenBank/DDBJ whole genome shotgun (WGS) entry which is preliminary data.</text>
</comment>
<accession>A0ABP3D1U9</accession>
<evidence type="ECO:0008006" key="6">
    <source>
        <dbReference type="Google" id="ProtNLM"/>
    </source>
</evidence>
<dbReference type="PROSITE" id="PS00101">
    <property type="entry name" value="HEXAPEP_TRANSFERASES"/>
    <property type="match status" value="1"/>
</dbReference>
<dbReference type="RefSeq" id="WP_344646685.1">
    <property type="nucleotide sequence ID" value="NZ_BAAAGX010000001.1"/>
</dbReference>
<dbReference type="Pfam" id="PF14602">
    <property type="entry name" value="Hexapep_2"/>
    <property type="match status" value="1"/>
</dbReference>
<dbReference type="InterPro" id="IPR001451">
    <property type="entry name" value="Hexapep"/>
</dbReference>
<dbReference type="InterPro" id="IPR018357">
    <property type="entry name" value="Hexapep_transf_CS"/>
</dbReference>
<evidence type="ECO:0000256" key="2">
    <source>
        <dbReference type="ARBA" id="ARBA00022737"/>
    </source>
</evidence>
<sequence length="208" mass="22152">MSGSGLPPGNVVRLFLRFLGQDIAWGLRDLLVNTIAGHLLVPRAVRYVLYRLTGMDVRTPNVYPHCRFLGDGRIRIGEQSFVNRECYFEAVGDISIGAQTAVAMQVLFVTSTHEFDADGRFSVQSSGRSIVVGDRCWLGARVTVCPGVTIGDDVVVAAGSVVTKNLAPGALYAGVPAVRIRDLPRGSRSDPPAAGSSRVPEPAVGSES</sequence>
<dbReference type="InterPro" id="IPR051159">
    <property type="entry name" value="Hexapeptide_acetyltransf"/>
</dbReference>
<dbReference type="PANTHER" id="PTHR23416">
    <property type="entry name" value="SIALIC ACID SYNTHASE-RELATED"/>
    <property type="match status" value="1"/>
</dbReference>
<evidence type="ECO:0000313" key="4">
    <source>
        <dbReference type="EMBL" id="GAA0219372.1"/>
    </source>
</evidence>
<gene>
    <name evidence="4" type="ORF">GCM10009539_00920</name>
</gene>
<dbReference type="SUPFAM" id="SSF51161">
    <property type="entry name" value="Trimeric LpxA-like enzymes"/>
    <property type="match status" value="1"/>
</dbReference>
<keyword evidence="1" id="KW-0808">Transferase</keyword>
<evidence type="ECO:0000256" key="1">
    <source>
        <dbReference type="ARBA" id="ARBA00022679"/>
    </source>
</evidence>
<proteinExistence type="predicted"/>
<evidence type="ECO:0000256" key="3">
    <source>
        <dbReference type="SAM" id="MobiDB-lite"/>
    </source>
</evidence>